<organism evidence="1 2">
    <name type="scientific">Caerostris extrusa</name>
    <name type="common">Bark spider</name>
    <name type="synonym">Caerostris bankana</name>
    <dbReference type="NCBI Taxonomy" id="172846"/>
    <lineage>
        <taxon>Eukaryota</taxon>
        <taxon>Metazoa</taxon>
        <taxon>Ecdysozoa</taxon>
        <taxon>Arthropoda</taxon>
        <taxon>Chelicerata</taxon>
        <taxon>Arachnida</taxon>
        <taxon>Araneae</taxon>
        <taxon>Araneomorphae</taxon>
        <taxon>Entelegynae</taxon>
        <taxon>Araneoidea</taxon>
        <taxon>Araneidae</taxon>
        <taxon>Caerostris</taxon>
    </lineage>
</organism>
<evidence type="ECO:0000313" key="1">
    <source>
        <dbReference type="EMBL" id="GIX96193.1"/>
    </source>
</evidence>
<dbReference type="EMBL" id="BPLR01004617">
    <property type="protein sequence ID" value="GIX96193.1"/>
    <property type="molecule type" value="Genomic_DNA"/>
</dbReference>
<accession>A0AAV4PGV1</accession>
<name>A0AAV4PGV1_CAEEX</name>
<evidence type="ECO:0000313" key="2">
    <source>
        <dbReference type="Proteomes" id="UP001054945"/>
    </source>
</evidence>
<dbReference type="AlphaFoldDB" id="A0AAV4PGV1"/>
<sequence length="71" mass="8057">MLLSPTIGLRTSLPFFFVEEVVQFANCEKPKVNLPLFDKQSKTTSASAQDDNPSESRARLTEKRLFFSSFL</sequence>
<keyword evidence="2" id="KW-1185">Reference proteome</keyword>
<reference evidence="1 2" key="1">
    <citation type="submission" date="2021-06" db="EMBL/GenBank/DDBJ databases">
        <title>Caerostris extrusa draft genome.</title>
        <authorList>
            <person name="Kono N."/>
            <person name="Arakawa K."/>
        </authorList>
    </citation>
    <scope>NUCLEOTIDE SEQUENCE [LARGE SCALE GENOMIC DNA]</scope>
</reference>
<dbReference type="Proteomes" id="UP001054945">
    <property type="component" value="Unassembled WGS sequence"/>
</dbReference>
<protein>
    <submittedName>
        <fullName evidence="1">Uncharacterized protein</fullName>
    </submittedName>
</protein>
<gene>
    <name evidence="1" type="ORF">CEXT_609491</name>
</gene>
<proteinExistence type="predicted"/>
<comment type="caution">
    <text evidence="1">The sequence shown here is derived from an EMBL/GenBank/DDBJ whole genome shotgun (WGS) entry which is preliminary data.</text>
</comment>